<keyword evidence="7" id="KW-0539">Nucleus</keyword>
<dbReference type="InterPro" id="IPR036390">
    <property type="entry name" value="WH_DNA-bd_sf"/>
</dbReference>
<comment type="similarity">
    <text evidence="3">Belongs to the CSN1 family.</text>
</comment>
<dbReference type="Pfam" id="PF01399">
    <property type="entry name" value="PCI"/>
    <property type="match status" value="1"/>
</dbReference>
<keyword evidence="12" id="KW-1185">Reference proteome</keyword>
<dbReference type="GO" id="GO:0008180">
    <property type="term" value="C:COP9 signalosome"/>
    <property type="evidence" value="ECO:0007669"/>
    <property type="project" value="UniProtKB-KW"/>
</dbReference>
<evidence type="ECO:0000256" key="7">
    <source>
        <dbReference type="ARBA" id="ARBA00023242"/>
    </source>
</evidence>
<dbReference type="STRING" id="254877.A0A1V6T3Q2"/>
<dbReference type="PANTHER" id="PTHR14145:SF2">
    <property type="entry name" value="COP9 SIGNALOSOME COMPLEX SUBUNIT 1"/>
    <property type="match status" value="1"/>
</dbReference>
<dbReference type="InterPro" id="IPR045135">
    <property type="entry name" value="Rpn7_N"/>
</dbReference>
<dbReference type="OrthoDB" id="422427at2759"/>
<evidence type="ECO:0000256" key="3">
    <source>
        <dbReference type="ARBA" id="ARBA00008793"/>
    </source>
</evidence>
<dbReference type="AlphaFoldDB" id="A0A1V6T3Q2"/>
<keyword evidence="5" id="KW-0963">Cytoplasm</keyword>
<dbReference type="Proteomes" id="UP000191342">
    <property type="component" value="Unassembled WGS sequence"/>
</dbReference>
<comment type="subunit">
    <text evidence="4">Component of the COP9 signalosome (CSN) complex.</text>
</comment>
<dbReference type="PANTHER" id="PTHR14145">
    <property type="entry name" value="26S PROTESOME SUBUNIT 6"/>
    <property type="match status" value="1"/>
</dbReference>
<dbReference type="SUPFAM" id="SSF46785">
    <property type="entry name" value="Winged helix' DNA-binding domain"/>
    <property type="match status" value="1"/>
</dbReference>
<evidence type="ECO:0000259" key="10">
    <source>
        <dbReference type="PROSITE" id="PS50250"/>
    </source>
</evidence>
<dbReference type="Gene3D" id="1.25.40.570">
    <property type="match status" value="1"/>
</dbReference>
<evidence type="ECO:0000256" key="9">
    <source>
        <dbReference type="SAM" id="MobiDB-lite"/>
    </source>
</evidence>
<feature type="domain" description="PCI" evidence="10">
    <location>
        <begin position="304"/>
        <end position="485"/>
    </location>
</feature>
<dbReference type="InterPro" id="IPR019585">
    <property type="entry name" value="Rpn7/CSN1"/>
</dbReference>
<dbReference type="PROSITE" id="PS50250">
    <property type="entry name" value="PCI"/>
    <property type="match status" value="1"/>
</dbReference>
<evidence type="ECO:0000256" key="1">
    <source>
        <dbReference type="ARBA" id="ARBA00004123"/>
    </source>
</evidence>
<comment type="caution">
    <text evidence="11">The sequence shown here is derived from an EMBL/GenBank/DDBJ whole genome shotgun (WGS) entry which is preliminary data.</text>
</comment>
<organism evidence="11 12">
    <name type="scientific">Penicillium flavigenum</name>
    <dbReference type="NCBI Taxonomy" id="254877"/>
    <lineage>
        <taxon>Eukaryota</taxon>
        <taxon>Fungi</taxon>
        <taxon>Dikarya</taxon>
        <taxon>Ascomycota</taxon>
        <taxon>Pezizomycotina</taxon>
        <taxon>Eurotiomycetes</taxon>
        <taxon>Eurotiomycetidae</taxon>
        <taxon>Eurotiales</taxon>
        <taxon>Aspergillaceae</taxon>
        <taxon>Penicillium</taxon>
    </lineage>
</organism>
<reference evidence="12" key="1">
    <citation type="journal article" date="2017" name="Nat. Microbiol.">
        <title>Global analysis of biosynthetic gene clusters reveals vast potential of secondary metabolite production in Penicillium species.</title>
        <authorList>
            <person name="Nielsen J.C."/>
            <person name="Grijseels S."/>
            <person name="Prigent S."/>
            <person name="Ji B."/>
            <person name="Dainat J."/>
            <person name="Nielsen K.F."/>
            <person name="Frisvad J.C."/>
            <person name="Workman M."/>
            <person name="Nielsen J."/>
        </authorList>
    </citation>
    <scope>NUCLEOTIDE SEQUENCE [LARGE SCALE GENOMIC DNA]</scope>
    <source>
        <strain evidence="12">IBT 14082</strain>
    </source>
</reference>
<dbReference type="Pfam" id="PF10602">
    <property type="entry name" value="RPN7"/>
    <property type="match status" value="1"/>
</dbReference>
<dbReference type="InterPro" id="IPR000717">
    <property type="entry name" value="PCI_dom"/>
</dbReference>
<evidence type="ECO:0000256" key="6">
    <source>
        <dbReference type="ARBA" id="ARBA00022790"/>
    </source>
</evidence>
<evidence type="ECO:0000256" key="2">
    <source>
        <dbReference type="ARBA" id="ARBA00004496"/>
    </source>
</evidence>
<keyword evidence="6" id="KW-0736">Signalosome</keyword>
<proteinExistence type="inferred from homology"/>
<comment type="subcellular location">
    <subcellularLocation>
        <location evidence="2">Cytoplasm</location>
    </subcellularLocation>
    <subcellularLocation>
        <location evidence="1">Nucleus</location>
    </subcellularLocation>
</comment>
<dbReference type="FunFam" id="1.25.40.570:FF:000022">
    <property type="entry name" value="COP9 signalosome complex subunit 1"/>
    <property type="match status" value="1"/>
</dbReference>
<feature type="compositionally biased region" description="Gly residues" evidence="9">
    <location>
        <begin position="526"/>
        <end position="536"/>
    </location>
</feature>
<evidence type="ECO:0000256" key="8">
    <source>
        <dbReference type="ARBA" id="ARBA00067814"/>
    </source>
</evidence>
<accession>A0A1V6T3Q2</accession>
<feature type="region of interest" description="Disordered" evidence="9">
    <location>
        <begin position="523"/>
        <end position="543"/>
    </location>
</feature>
<evidence type="ECO:0000313" key="11">
    <source>
        <dbReference type="EMBL" id="OQE20927.1"/>
    </source>
</evidence>
<dbReference type="SMART" id="SM00088">
    <property type="entry name" value="PINT"/>
    <property type="match status" value="1"/>
</dbReference>
<evidence type="ECO:0000256" key="5">
    <source>
        <dbReference type="ARBA" id="ARBA00022490"/>
    </source>
</evidence>
<sequence length="543" mass="60671">MIDRLTCHPPHILCSKQHIVLSVQIGCYLLSLKQTSLLFKLQPLEIICQFQSARNTPSELPGKMDTTLPDASGPSRADMDTAALEATAAITTPRARVPVKVEEPPKFDLDTYIANYTGRTRYDRLYLIGTCSPLLSTDALKAAIAEAKTSKDVSRYERAVRALADVAPTDPDASLDAAWVQETNRYVQTQTERLEHELRGYKNNLIKESIRMGHEDLGNHHYETGDLGAASKAYSRMRDYCTTPNHITSMLFKMVNVATERGDWMSVQSNVHRLRNSQSKPEDAAKNLSKISAVSALSQMHQGSYLEAANSFLSVPPDLGDTYNEVITPNDVAVYGGICALASMNRDELQKSVLDSQTFRNFLELEPHIRRAIAFFCNFKFRQCLDILEAYRPDYLLDIHLQRHIPQLYKRIRTKSIEQYMIPFSRVTLDSMAKIFAPTVVGGEARPTDISSPFVQELVGLIQDGVLNARIDLEKGLLVSNQIDLRAEVQRTTLESLREFNEEAHLRILHAAVLQAGLDVKPEMGEGPGLGKGGRFPRGPGRD</sequence>
<gene>
    <name evidence="11" type="ORF">PENFLA_c015G04471</name>
</gene>
<evidence type="ECO:0000313" key="12">
    <source>
        <dbReference type="Proteomes" id="UP000191342"/>
    </source>
</evidence>
<protein>
    <recommendedName>
        <fullName evidence="8">COP9 signalosome complex subunit 1</fullName>
    </recommendedName>
</protein>
<evidence type="ECO:0000256" key="4">
    <source>
        <dbReference type="ARBA" id="ARBA00011098"/>
    </source>
</evidence>
<dbReference type="GO" id="GO:0005737">
    <property type="term" value="C:cytoplasm"/>
    <property type="evidence" value="ECO:0007669"/>
    <property type="project" value="UniProtKB-SubCell"/>
</dbReference>
<name>A0A1V6T3Q2_9EURO</name>
<dbReference type="EMBL" id="MLQL01000015">
    <property type="protein sequence ID" value="OQE20927.1"/>
    <property type="molecule type" value="Genomic_DNA"/>
</dbReference>